<reference evidence="1 2" key="1">
    <citation type="journal article" date="2016" name="Nat. Commun.">
        <title>Thousands of microbial genomes shed light on interconnected biogeochemical processes in an aquifer system.</title>
        <authorList>
            <person name="Anantharaman K."/>
            <person name="Brown C.T."/>
            <person name="Hug L.A."/>
            <person name="Sharon I."/>
            <person name="Castelle C.J."/>
            <person name="Probst A.J."/>
            <person name="Thomas B.C."/>
            <person name="Singh A."/>
            <person name="Wilkins M.J."/>
            <person name="Karaoz U."/>
            <person name="Brodie E.L."/>
            <person name="Williams K.H."/>
            <person name="Hubbard S.S."/>
            <person name="Banfield J.F."/>
        </authorList>
    </citation>
    <scope>NUCLEOTIDE SEQUENCE [LARGE SCALE GENOMIC DNA]</scope>
</reference>
<evidence type="ECO:0000313" key="2">
    <source>
        <dbReference type="Proteomes" id="UP000177306"/>
    </source>
</evidence>
<gene>
    <name evidence="1" type="ORF">A3A38_01185</name>
</gene>
<evidence type="ECO:0000313" key="1">
    <source>
        <dbReference type="EMBL" id="OGG73008.1"/>
    </source>
</evidence>
<protein>
    <submittedName>
        <fullName evidence="1">Uncharacterized protein</fullName>
    </submittedName>
</protein>
<dbReference type="AlphaFoldDB" id="A0A1F6EH83"/>
<accession>A0A1F6EH83</accession>
<proteinExistence type="predicted"/>
<name>A0A1F6EH83_9BACT</name>
<dbReference type="Proteomes" id="UP000177306">
    <property type="component" value="Unassembled WGS sequence"/>
</dbReference>
<dbReference type="EMBL" id="MFLY01000017">
    <property type="protein sequence ID" value="OGG73008.1"/>
    <property type="molecule type" value="Genomic_DNA"/>
</dbReference>
<organism evidence="1 2">
    <name type="scientific">Candidatus Kaiserbacteria bacterium RIFCSPLOWO2_01_FULL_53_17</name>
    <dbReference type="NCBI Taxonomy" id="1798511"/>
    <lineage>
        <taxon>Bacteria</taxon>
        <taxon>Candidatus Kaiseribacteriota</taxon>
    </lineage>
</organism>
<comment type="caution">
    <text evidence="1">The sequence shown here is derived from an EMBL/GenBank/DDBJ whole genome shotgun (WGS) entry which is preliminary data.</text>
</comment>
<sequence>MYFTLSRSGDVIIISRFYFDPQFHGDTAMVVICRTLGDEEHSLLLYGPLAEKKEAEGFLREKGWVQKDDDTYYWYRSLKKSYPRAQIVFLNKADELDRAH</sequence>